<dbReference type="GO" id="GO:0097053">
    <property type="term" value="P:L-kynurenine catabolic process"/>
    <property type="evidence" value="ECO:0007669"/>
    <property type="project" value="UniProtKB-UniRule"/>
</dbReference>
<dbReference type="Gene3D" id="3.90.1150.10">
    <property type="entry name" value="Aspartate Aminotransferase, domain 1"/>
    <property type="match status" value="1"/>
</dbReference>
<dbReference type="InterPro" id="IPR000653">
    <property type="entry name" value="DegT/StrS_aminotransferase"/>
</dbReference>
<evidence type="ECO:0000256" key="2">
    <source>
        <dbReference type="ARBA" id="ARBA00022801"/>
    </source>
</evidence>
<feature type="binding site" evidence="4">
    <location>
        <position position="256"/>
    </location>
    <ligand>
        <name>pyridoxal 5'-phosphate</name>
        <dbReference type="ChEBI" id="CHEBI:597326"/>
    </ligand>
</feature>
<name>A0A399G7L3_9ACTN</name>
<dbReference type="SUPFAM" id="SSF53383">
    <property type="entry name" value="PLP-dependent transferases"/>
    <property type="match status" value="1"/>
</dbReference>
<dbReference type="PANTHER" id="PTHR14084">
    <property type="entry name" value="KYNURENINASE"/>
    <property type="match status" value="1"/>
</dbReference>
<keyword evidence="1 4" id="KW-0662">Pyridine nucleotide biosynthesis</keyword>
<dbReference type="GO" id="GO:0030170">
    <property type="term" value="F:pyridoxal phosphate binding"/>
    <property type="evidence" value="ECO:0007669"/>
    <property type="project" value="UniProtKB-UniRule"/>
</dbReference>
<dbReference type="PANTHER" id="PTHR14084:SF0">
    <property type="entry name" value="KYNURENINASE"/>
    <property type="match status" value="1"/>
</dbReference>
<comment type="pathway">
    <text evidence="4 6">Amino-acid degradation; L-kynurenine degradation; L-alanine and anthranilate from L-kynurenine: step 1/1.</text>
</comment>
<gene>
    <name evidence="4 8" type="primary">kynU</name>
    <name evidence="8" type="ORF">NI17_001985</name>
</gene>
<dbReference type="Pfam" id="PF01041">
    <property type="entry name" value="DegT_DnrJ_EryC1"/>
    <property type="match status" value="1"/>
</dbReference>
<dbReference type="RefSeq" id="WP_119267645.1">
    <property type="nucleotide sequence ID" value="NZ_CP063196.1"/>
</dbReference>
<dbReference type="EC" id="3.7.1.3" evidence="4 5"/>
<dbReference type="InterPro" id="IPR015422">
    <property type="entry name" value="PyrdxlP-dep_Trfase_small"/>
</dbReference>
<feature type="binding site" evidence="4">
    <location>
        <position position="101"/>
    </location>
    <ligand>
        <name>pyridoxal 5'-phosphate</name>
        <dbReference type="ChEBI" id="CHEBI:597326"/>
    </ligand>
</feature>
<feature type="modified residue" description="N6-(pyridoxal phosphate)lysine" evidence="4">
    <location>
        <position position="227"/>
    </location>
</feature>
<comment type="catalytic activity">
    <reaction evidence="4 6">
        <text>L-kynurenine + H2O = anthranilate + L-alanine + H(+)</text>
        <dbReference type="Rhea" id="RHEA:16813"/>
        <dbReference type="ChEBI" id="CHEBI:15377"/>
        <dbReference type="ChEBI" id="CHEBI:15378"/>
        <dbReference type="ChEBI" id="CHEBI:16567"/>
        <dbReference type="ChEBI" id="CHEBI:57959"/>
        <dbReference type="ChEBI" id="CHEBI:57972"/>
        <dbReference type="EC" id="3.7.1.3"/>
    </reaction>
</comment>
<accession>A0A399G7L3</accession>
<protein>
    <recommendedName>
        <fullName evidence="4 5">Kynureninase</fullName>
        <ecNumber evidence="4 5">3.7.1.3</ecNumber>
    </recommendedName>
    <alternativeName>
        <fullName evidence="4">L-kynurenine hydrolase</fullName>
    </alternativeName>
</protein>
<keyword evidence="2 4" id="KW-0378">Hydrolase</keyword>
<dbReference type="GO" id="GO:0030429">
    <property type="term" value="F:kynureninase activity"/>
    <property type="evidence" value="ECO:0007669"/>
    <property type="project" value="UniProtKB-UniRule"/>
</dbReference>
<dbReference type="GO" id="GO:0009435">
    <property type="term" value="P:NAD+ biosynthetic process"/>
    <property type="evidence" value="ECO:0007669"/>
    <property type="project" value="UniProtKB-UniRule"/>
</dbReference>
<comment type="similarity">
    <text evidence="7">Belongs to the DegT/DnrJ/EryC1 family.</text>
</comment>
<comment type="pathway">
    <text evidence="4 6">Cofactor biosynthesis; NAD(+) biosynthesis; quinolinate from L-kynurenine: step 2/3.</text>
</comment>
<evidence type="ECO:0000256" key="5">
    <source>
        <dbReference type="NCBIfam" id="TIGR01814"/>
    </source>
</evidence>
<evidence type="ECO:0000256" key="6">
    <source>
        <dbReference type="PIRNR" id="PIRNR038800"/>
    </source>
</evidence>
<evidence type="ECO:0000313" key="9">
    <source>
        <dbReference type="Proteomes" id="UP000265719"/>
    </source>
</evidence>
<comment type="subunit">
    <text evidence="4 6">Homodimer.</text>
</comment>
<dbReference type="PIRSF" id="PIRSF038800">
    <property type="entry name" value="KYNU"/>
    <property type="match status" value="1"/>
</dbReference>
<evidence type="ECO:0000256" key="4">
    <source>
        <dbReference type="HAMAP-Rule" id="MF_01970"/>
    </source>
</evidence>
<dbReference type="GO" id="GO:0043420">
    <property type="term" value="P:anthranilate metabolic process"/>
    <property type="evidence" value="ECO:0007669"/>
    <property type="project" value="TreeGrafter"/>
</dbReference>
<comment type="catalytic activity">
    <reaction evidence="6">
        <text>3-hydroxy-L-kynurenine + H2O = 3-hydroxyanthranilate + L-alanine + H(+)</text>
        <dbReference type="Rhea" id="RHEA:25143"/>
        <dbReference type="ChEBI" id="CHEBI:15377"/>
        <dbReference type="ChEBI" id="CHEBI:15378"/>
        <dbReference type="ChEBI" id="CHEBI:36559"/>
        <dbReference type="ChEBI" id="CHEBI:57972"/>
        <dbReference type="ChEBI" id="CHEBI:58125"/>
        <dbReference type="EC" id="3.7.1.3"/>
    </reaction>
</comment>
<comment type="cofactor">
    <cofactor evidence="4 6">
        <name>pyridoxal 5'-phosphate</name>
        <dbReference type="ChEBI" id="CHEBI:597326"/>
    </cofactor>
</comment>
<dbReference type="Gene3D" id="3.40.640.10">
    <property type="entry name" value="Type I PLP-dependent aspartate aminotransferase-like (Major domain)"/>
    <property type="match status" value="1"/>
</dbReference>
<dbReference type="GO" id="GO:0005737">
    <property type="term" value="C:cytoplasm"/>
    <property type="evidence" value="ECO:0007669"/>
    <property type="project" value="UniProtKB-UniRule"/>
</dbReference>
<dbReference type="EMBL" id="CP063196">
    <property type="protein sequence ID" value="UOE20048.1"/>
    <property type="molecule type" value="Genomic_DNA"/>
</dbReference>
<evidence type="ECO:0000256" key="3">
    <source>
        <dbReference type="ARBA" id="ARBA00022898"/>
    </source>
</evidence>
<dbReference type="NCBIfam" id="TIGR01814">
    <property type="entry name" value="kynureninase"/>
    <property type="match status" value="1"/>
</dbReference>
<dbReference type="GO" id="GO:0019441">
    <property type="term" value="P:L-tryptophan catabolic process to kynurenine"/>
    <property type="evidence" value="ECO:0007669"/>
    <property type="project" value="TreeGrafter"/>
</dbReference>
<dbReference type="InterPro" id="IPR015421">
    <property type="entry name" value="PyrdxlP-dep_Trfase_major"/>
</dbReference>
<comment type="function">
    <text evidence="4 6">Catalyzes the cleavage of L-kynurenine (L-Kyn) and L-3-hydroxykynurenine (L-3OHKyn) into anthranilic acid (AA) and 3-hydroxyanthranilic acid (3-OHAA), respectively.</text>
</comment>
<feature type="binding site" evidence="4">
    <location>
        <position position="100"/>
    </location>
    <ligand>
        <name>pyridoxal 5'-phosphate</name>
        <dbReference type="ChEBI" id="CHEBI:597326"/>
    </ligand>
</feature>
<evidence type="ECO:0000256" key="1">
    <source>
        <dbReference type="ARBA" id="ARBA00022642"/>
    </source>
</evidence>
<dbReference type="InterPro" id="IPR010111">
    <property type="entry name" value="Kynureninase"/>
</dbReference>
<keyword evidence="9" id="KW-1185">Reference proteome</keyword>
<keyword evidence="3 4" id="KW-0663">Pyridoxal phosphate</keyword>
<comment type="caution">
    <text evidence="4">Lacks conserved residue(s) required for the propagation of feature annotation.</text>
</comment>
<evidence type="ECO:0000313" key="8">
    <source>
        <dbReference type="EMBL" id="UOE20048.1"/>
    </source>
</evidence>
<evidence type="ECO:0000256" key="7">
    <source>
        <dbReference type="RuleBase" id="RU004508"/>
    </source>
</evidence>
<sequence>MTTPITRDDCAARDAADPLAPFRDEFVLPDGIVYLDGNSLGALPRATPARVAELVEREWGQRLIASWNDAGWWDKPRTLGAMLAPLVGAAADEVVVGDGTSANLFKTLVAALRLNPDRRVVVGEAGNFPTDLYVTQGVVELFDGASVRPADVDGGGLAAALEPGDVAVVLLSHVDYRTGALRDMAAVTELAHAHGALVVWDLCHSVGALPVALSQAGADFAVGCTYKYLNAGPGAPAFTYVARRHHDRARQPLSGWHGHARPFDFADDYEPAQGASRFLSGSQPLVAAAALEASLDLWARVDMERVRAKSLALTDLFLELTAPAGLECATPLEHARRGSQVSLRHPDGYPMVQALIARGVVGDFRAPDILRFGFAPLYLRYVDVHDAATALVEVVESGEWRDPRHARRAQVT</sequence>
<feature type="binding site" evidence="4">
    <location>
        <position position="201"/>
    </location>
    <ligand>
        <name>pyridoxal 5'-phosphate</name>
        <dbReference type="ChEBI" id="CHEBI:597326"/>
    </ligand>
</feature>
<dbReference type="HAMAP" id="MF_01970">
    <property type="entry name" value="Kynureninase"/>
    <property type="match status" value="1"/>
</dbReference>
<dbReference type="GO" id="GO:0019805">
    <property type="term" value="P:quinolinate biosynthetic process"/>
    <property type="evidence" value="ECO:0007669"/>
    <property type="project" value="UniProtKB-UniRule"/>
</dbReference>
<dbReference type="AlphaFoldDB" id="A0A399G7L3"/>
<dbReference type="Proteomes" id="UP000265719">
    <property type="component" value="Chromosome"/>
</dbReference>
<feature type="binding site" evidence="4">
    <location>
        <position position="226"/>
    </location>
    <ligand>
        <name>pyridoxal 5'-phosphate</name>
        <dbReference type="ChEBI" id="CHEBI:597326"/>
    </ligand>
</feature>
<dbReference type="Pfam" id="PF22580">
    <property type="entry name" value="KYNU_C"/>
    <property type="match status" value="1"/>
</dbReference>
<comment type="similarity">
    <text evidence="4 6">Belongs to the kynureninase family.</text>
</comment>
<feature type="binding site" evidence="4">
    <location>
        <begin position="128"/>
        <end position="131"/>
    </location>
    <ligand>
        <name>pyridoxal 5'-phosphate</name>
        <dbReference type="ChEBI" id="CHEBI:597326"/>
    </ligand>
</feature>
<feature type="binding site" evidence="4">
    <location>
        <position position="204"/>
    </location>
    <ligand>
        <name>pyridoxal 5'-phosphate</name>
        <dbReference type="ChEBI" id="CHEBI:597326"/>
    </ligand>
</feature>
<dbReference type="InterPro" id="IPR015424">
    <property type="entry name" value="PyrdxlP-dep_Trfase"/>
</dbReference>
<organism evidence="8 9">
    <name type="scientific">Thermobifida halotolerans</name>
    <dbReference type="NCBI Taxonomy" id="483545"/>
    <lineage>
        <taxon>Bacteria</taxon>
        <taxon>Bacillati</taxon>
        <taxon>Actinomycetota</taxon>
        <taxon>Actinomycetes</taxon>
        <taxon>Streptosporangiales</taxon>
        <taxon>Nocardiopsidaceae</taxon>
        <taxon>Thermobifida</taxon>
    </lineage>
</organism>
<proteinExistence type="inferred from homology"/>
<reference evidence="8" key="1">
    <citation type="submission" date="2020-10" db="EMBL/GenBank/DDBJ databases">
        <title>De novo genome project of the cellulose decomposer Thermobifida halotolerans type strain.</title>
        <authorList>
            <person name="Nagy I."/>
            <person name="Horvath B."/>
            <person name="Kukolya J."/>
            <person name="Nagy I."/>
            <person name="Orsini M."/>
        </authorList>
    </citation>
    <scope>NUCLEOTIDE SEQUENCE</scope>
    <source>
        <strain evidence="8">DSM 44931</strain>
    </source>
</reference>
<dbReference type="KEGG" id="thao:NI17_001985"/>